<protein>
    <recommendedName>
        <fullName evidence="2">DUF7282 domain-containing protein</fullName>
    </recommendedName>
</protein>
<feature type="compositionally biased region" description="Acidic residues" evidence="1">
    <location>
        <begin position="40"/>
        <end position="63"/>
    </location>
</feature>
<dbReference type="Gene3D" id="2.60.40.10">
    <property type="entry name" value="Immunoglobulins"/>
    <property type="match status" value="1"/>
</dbReference>
<feature type="domain" description="DUF7282" evidence="2">
    <location>
        <begin position="91"/>
        <end position="205"/>
    </location>
</feature>
<feature type="region of interest" description="Disordered" evidence="1">
    <location>
        <begin position="209"/>
        <end position="294"/>
    </location>
</feature>
<dbReference type="Pfam" id="PF23951">
    <property type="entry name" value="DUF7282"/>
    <property type="match status" value="1"/>
</dbReference>
<gene>
    <name evidence="3" type="ORF">NDI89_10480</name>
</gene>
<name>A0A9Q4L660_9EURY</name>
<evidence type="ECO:0000256" key="1">
    <source>
        <dbReference type="SAM" id="MobiDB-lite"/>
    </source>
</evidence>
<feature type="region of interest" description="Disordered" evidence="1">
    <location>
        <begin position="26"/>
        <end position="86"/>
    </location>
</feature>
<feature type="compositionally biased region" description="Acidic residues" evidence="1">
    <location>
        <begin position="374"/>
        <end position="384"/>
    </location>
</feature>
<feature type="compositionally biased region" description="Acidic residues" evidence="1">
    <location>
        <begin position="210"/>
        <end position="294"/>
    </location>
</feature>
<feature type="region of interest" description="Disordered" evidence="1">
    <location>
        <begin position="359"/>
        <end position="564"/>
    </location>
</feature>
<accession>A0A9Q4L660</accession>
<keyword evidence="4" id="KW-1185">Reference proteome</keyword>
<dbReference type="InterPro" id="IPR055706">
    <property type="entry name" value="Slg1/2_DUF7282"/>
</dbReference>
<dbReference type="InterPro" id="IPR013783">
    <property type="entry name" value="Ig-like_fold"/>
</dbReference>
<dbReference type="AlphaFoldDB" id="A0A9Q4L660"/>
<evidence type="ECO:0000313" key="4">
    <source>
        <dbReference type="Proteomes" id="UP001154061"/>
    </source>
</evidence>
<reference evidence="3" key="1">
    <citation type="submission" date="2022-06" db="EMBL/GenBank/DDBJ databases">
        <title>Natrinema sp. a new haloarchaeum isolate from saline soil.</title>
        <authorList>
            <person name="Strakova D."/>
            <person name="Galisteo C."/>
            <person name="Sanchez-Porro C."/>
            <person name="Ventosa A."/>
        </authorList>
    </citation>
    <scope>NUCLEOTIDE SEQUENCE</scope>
    <source>
        <strain evidence="3">S1CR25-10</strain>
    </source>
</reference>
<organism evidence="3 4">
    <name type="scientific">Natrinema salsiterrestre</name>
    <dbReference type="NCBI Taxonomy" id="2950540"/>
    <lineage>
        <taxon>Archaea</taxon>
        <taxon>Methanobacteriati</taxon>
        <taxon>Methanobacteriota</taxon>
        <taxon>Stenosarchaea group</taxon>
        <taxon>Halobacteria</taxon>
        <taxon>Halobacteriales</taxon>
        <taxon>Natrialbaceae</taxon>
        <taxon>Natrinema</taxon>
    </lineage>
</organism>
<dbReference type="EMBL" id="JAMQOT010000003">
    <property type="protein sequence ID" value="MDF9746006.1"/>
    <property type="molecule type" value="Genomic_DNA"/>
</dbReference>
<comment type="caution">
    <text evidence="3">The sequence shown here is derived from an EMBL/GenBank/DDBJ whole genome shotgun (WGS) entry which is preliminary data.</text>
</comment>
<proteinExistence type="predicted"/>
<sequence>MNARKQVLVVLVALLVVCSGGAMATAAASGNGVDQSTDSSQDEYDSANADSTDESDTEREETDTATGLQEDNATPIEADDGENETDAQQGAYVTFNDQTTEGDTVVVENVSLASPGFVTIHDSSLLVGNVLESVIGTSEYLEAGTHDQVEVTLDEPLEEDETLIAMPHRDTNDNQQYDFVETDGQADGPFLTPNDEPVTDEAVVTVGAADDVEEEPVEEEPVEEDDNVTEEPVEEEPVEEDDNVTEEPVEEEPVEEDDNVTEEPVEEEPVEEDDNVTEEPVEEEPVEEEPDDEERVAMDGLTINVQIEQLNVFHVTQDELDDLEDGNASSIGDDLGDRAMSFDQVRMAISVGDIQINGADHVSDEQADDNGLGIEDDNETDTESETGGNGADESAEEAAGDVQVTIDEVTVFIVLEDAPDEEEGEEEPVDEEDNETEEVDEPVLEDPVDGDNETDDAEEDNETEEIDEPVLEDPVDGDNETDDAEEDNETEEIDEPVLEDPVDEDNETDDAEEDNETDGVEEDNETDDVEEEPVDDEDNETDVEEEQTESFDVSELDAPESAEVGDTITVTATVSNPSDQEQTETIQFRIDGDLAAAQTVTLEGEESDEIGFDVDTSGLEAGSFVHMILSDEAGEVAFLELTEDDDTDSEAAIGTLVS</sequence>
<dbReference type="Proteomes" id="UP001154061">
    <property type="component" value="Unassembled WGS sequence"/>
</dbReference>
<feature type="compositionally biased region" description="Acidic residues" evidence="1">
    <location>
        <begin position="417"/>
        <end position="560"/>
    </location>
</feature>
<dbReference type="RefSeq" id="WP_277521522.1">
    <property type="nucleotide sequence ID" value="NZ_JAMQOT010000003.1"/>
</dbReference>
<evidence type="ECO:0000259" key="2">
    <source>
        <dbReference type="Pfam" id="PF23951"/>
    </source>
</evidence>
<evidence type="ECO:0000313" key="3">
    <source>
        <dbReference type="EMBL" id="MDF9746006.1"/>
    </source>
</evidence>